<evidence type="ECO:0000256" key="1">
    <source>
        <dbReference type="SAM" id="SignalP"/>
    </source>
</evidence>
<evidence type="ECO:0000313" key="3">
    <source>
        <dbReference type="Proteomes" id="UP000466681"/>
    </source>
</evidence>
<feature type="signal peptide" evidence="1">
    <location>
        <begin position="1"/>
        <end position="30"/>
    </location>
</feature>
<evidence type="ECO:0008006" key="4">
    <source>
        <dbReference type="Google" id="ProtNLM"/>
    </source>
</evidence>
<evidence type="ECO:0000313" key="2">
    <source>
        <dbReference type="EMBL" id="BBX02535.1"/>
    </source>
</evidence>
<reference evidence="2 3" key="1">
    <citation type="journal article" date="2019" name="Emerg. Microbes Infect.">
        <title>Comprehensive subspecies identification of 175 nontuberculous mycobacteria species based on 7547 genomic profiles.</title>
        <authorList>
            <person name="Matsumoto Y."/>
            <person name="Kinjo T."/>
            <person name="Motooka D."/>
            <person name="Nabeya D."/>
            <person name="Jung N."/>
            <person name="Uechi K."/>
            <person name="Horii T."/>
            <person name="Iida T."/>
            <person name="Fujita J."/>
            <person name="Nakamura S."/>
        </authorList>
    </citation>
    <scope>NUCLEOTIDE SEQUENCE [LARGE SCALE GENOMIC DNA]</scope>
    <source>
        <strain evidence="2 3">JCM 6375</strain>
    </source>
</reference>
<keyword evidence="3" id="KW-1185">Reference proteome</keyword>
<sequence length="110" mass="11549">MLKPFHSRAAAAMVAGGLCALVVSAPPAGADNEPVPTQDNAVYAIADGYIAKQNACTPELTPFFESITWDPPGFTPEGGTGMIHDANDALGGQFAATWNGQSWDVEYQFC</sequence>
<dbReference type="RefSeq" id="WP_083151458.1">
    <property type="nucleotide sequence ID" value="NZ_AP022560.1"/>
</dbReference>
<dbReference type="EMBL" id="AP022560">
    <property type="protein sequence ID" value="BBX02535.1"/>
    <property type="molecule type" value="Genomic_DNA"/>
</dbReference>
<dbReference type="Proteomes" id="UP000466681">
    <property type="component" value="Chromosome"/>
</dbReference>
<dbReference type="KEGG" id="mmor:MMOR_34710"/>
<accession>A0AAD1M7H9</accession>
<protein>
    <recommendedName>
        <fullName evidence="4">Integrase</fullName>
    </recommendedName>
</protein>
<keyword evidence="1" id="KW-0732">Signal</keyword>
<feature type="chain" id="PRO_5042041813" description="Integrase" evidence="1">
    <location>
        <begin position="31"/>
        <end position="110"/>
    </location>
</feature>
<name>A0AAD1M7H9_9MYCO</name>
<gene>
    <name evidence="2" type="ORF">MMOR_34710</name>
</gene>
<organism evidence="2 3">
    <name type="scientific">Mycolicibacterium moriokaense</name>
    <dbReference type="NCBI Taxonomy" id="39691"/>
    <lineage>
        <taxon>Bacteria</taxon>
        <taxon>Bacillati</taxon>
        <taxon>Actinomycetota</taxon>
        <taxon>Actinomycetes</taxon>
        <taxon>Mycobacteriales</taxon>
        <taxon>Mycobacteriaceae</taxon>
        <taxon>Mycolicibacterium</taxon>
    </lineage>
</organism>
<proteinExistence type="predicted"/>
<dbReference type="AlphaFoldDB" id="A0AAD1M7H9"/>